<feature type="domain" description="Beta-lactamase-related" evidence="1">
    <location>
        <begin position="17"/>
        <end position="335"/>
    </location>
</feature>
<dbReference type="RefSeq" id="WP_269442270.1">
    <property type="nucleotide sequence ID" value="NZ_CP097463.1"/>
</dbReference>
<evidence type="ECO:0000313" key="2">
    <source>
        <dbReference type="EMBL" id="WAX55747.1"/>
    </source>
</evidence>
<dbReference type="InterPro" id="IPR012338">
    <property type="entry name" value="Beta-lactam/transpept-like"/>
</dbReference>
<proteinExistence type="predicted"/>
<dbReference type="Gene3D" id="3.40.710.10">
    <property type="entry name" value="DD-peptidase/beta-lactamase superfamily"/>
    <property type="match status" value="1"/>
</dbReference>
<dbReference type="PANTHER" id="PTHR43283:SF3">
    <property type="entry name" value="BETA-LACTAMASE FAMILY PROTEIN (AFU_ORTHOLOGUE AFUA_5G07500)"/>
    <property type="match status" value="1"/>
</dbReference>
<accession>A0ABY7JWN9</accession>
<gene>
    <name evidence="2" type="ORF">M6B22_14520</name>
</gene>
<dbReference type="PANTHER" id="PTHR43283">
    <property type="entry name" value="BETA-LACTAMASE-RELATED"/>
    <property type="match status" value="1"/>
</dbReference>
<dbReference type="InterPro" id="IPR050789">
    <property type="entry name" value="Diverse_Enzym_Activities"/>
</dbReference>
<dbReference type="SUPFAM" id="SSF56601">
    <property type="entry name" value="beta-lactamase/transpeptidase-like"/>
    <property type="match status" value="1"/>
</dbReference>
<evidence type="ECO:0000259" key="1">
    <source>
        <dbReference type="Pfam" id="PF00144"/>
    </source>
</evidence>
<organism evidence="2 3">
    <name type="scientific">Jatrophihabitans cynanchi</name>
    <dbReference type="NCBI Taxonomy" id="2944128"/>
    <lineage>
        <taxon>Bacteria</taxon>
        <taxon>Bacillati</taxon>
        <taxon>Actinomycetota</taxon>
        <taxon>Actinomycetes</taxon>
        <taxon>Jatrophihabitantales</taxon>
        <taxon>Jatrophihabitantaceae</taxon>
        <taxon>Jatrophihabitans</taxon>
    </lineage>
</organism>
<protein>
    <submittedName>
        <fullName evidence="2">Beta-lactamase family protein</fullName>
    </submittedName>
</protein>
<sequence length="463" mass="49417">MSNLNEIKTWLEGRLPALLAENEVPGAAVAVYAGGEVVDLAGGVLSKATGVEATADSLFQIGSITKVWTTTLVMQLVDEGLVELDEPVRTYLPEFVISDESAAKVITVRQLLSHQAGFEGDIFTDTGMGDDCVEKYVATLSDVDQLFAPGEMFSYNNAGFCVLGRMVEVLRGKPYDSCLREHLFTPLALTHAANGANEAILFRAAVGHIRPEPDAAPVPAPVWSLVRSNAPAGSSLAMRPRDLLAFAQLHLHSGTAADGTQVLSAASVKAMQERQVEVPDLGLMGNAWGLGWELFDWDGGPVIGHDGGTIGQSAFLRVVPEQNIAVALLTNGGDTFAVYTEIFGHVLRELAGIAMPALPTPPAEQLPFDAARFLGTYSCEVGDLTVSQDDEGRLWLQTLPKGAVAELVGESERVELLYLRENTLIPAKPDRGVHLPNVFLGDDGTGRALYLHAGRAIRRASPA</sequence>
<name>A0ABY7JWN9_9ACTN</name>
<reference evidence="2" key="1">
    <citation type="submission" date="2022-05" db="EMBL/GenBank/DDBJ databases">
        <title>Jatrophihabitans sp. SB3-54 whole genome sequence.</title>
        <authorList>
            <person name="Suh M.K."/>
            <person name="Eom M.K."/>
            <person name="Kim J.S."/>
            <person name="Kim H.S."/>
            <person name="Do H.E."/>
            <person name="Shin Y.K."/>
            <person name="Lee J.-S."/>
        </authorList>
    </citation>
    <scope>NUCLEOTIDE SEQUENCE</scope>
    <source>
        <strain evidence="2">SB3-54</strain>
    </source>
</reference>
<dbReference type="Proteomes" id="UP001164693">
    <property type="component" value="Chromosome"/>
</dbReference>
<dbReference type="EMBL" id="CP097463">
    <property type="protein sequence ID" value="WAX55747.1"/>
    <property type="molecule type" value="Genomic_DNA"/>
</dbReference>
<evidence type="ECO:0000313" key="3">
    <source>
        <dbReference type="Proteomes" id="UP001164693"/>
    </source>
</evidence>
<dbReference type="InterPro" id="IPR001466">
    <property type="entry name" value="Beta-lactam-related"/>
</dbReference>
<keyword evidence="3" id="KW-1185">Reference proteome</keyword>
<dbReference type="Pfam" id="PF00144">
    <property type="entry name" value="Beta-lactamase"/>
    <property type="match status" value="1"/>
</dbReference>